<dbReference type="PANTHER" id="PTHR44051">
    <property type="entry name" value="GLUTATHIONE S-TRANSFERASE-RELATED"/>
    <property type="match status" value="1"/>
</dbReference>
<dbReference type="Proteomes" id="UP000027920">
    <property type="component" value="Unassembled WGS sequence"/>
</dbReference>
<dbReference type="PROSITE" id="PS50405">
    <property type="entry name" value="GST_CTER"/>
    <property type="match status" value="1"/>
</dbReference>
<gene>
    <name evidence="2" type="ORF">A1O9_01264</name>
</gene>
<dbReference type="Gene3D" id="1.20.1050.10">
    <property type="match status" value="1"/>
</dbReference>
<dbReference type="Gene3D" id="3.40.30.10">
    <property type="entry name" value="Glutaredoxin"/>
    <property type="match status" value="1"/>
</dbReference>
<dbReference type="SUPFAM" id="SSF47616">
    <property type="entry name" value="GST C-terminal domain-like"/>
    <property type="match status" value="1"/>
</dbReference>
<dbReference type="STRING" id="1182545.A0A072PUA0"/>
<organism evidence="2 3">
    <name type="scientific">Exophiala aquamarina CBS 119918</name>
    <dbReference type="NCBI Taxonomy" id="1182545"/>
    <lineage>
        <taxon>Eukaryota</taxon>
        <taxon>Fungi</taxon>
        <taxon>Dikarya</taxon>
        <taxon>Ascomycota</taxon>
        <taxon>Pezizomycotina</taxon>
        <taxon>Eurotiomycetes</taxon>
        <taxon>Chaetothyriomycetidae</taxon>
        <taxon>Chaetothyriales</taxon>
        <taxon>Herpotrichiellaceae</taxon>
        <taxon>Exophiala</taxon>
    </lineage>
</organism>
<dbReference type="AlphaFoldDB" id="A0A072PUA0"/>
<dbReference type="InterPro" id="IPR010987">
    <property type="entry name" value="Glutathione-S-Trfase_C-like"/>
</dbReference>
<dbReference type="GeneID" id="25276211"/>
<sequence>MAARRAVSAVHARRIASCDEWPRASGIQRQDPHCLGKSPVIKDGDVVVQEIPTNESRYLCETCDGEARLLPRETKARAKVREFMAAAEATFMLHALAILYARWRLPERAADCLPEMEKGLSSNVHNDFAWLEHELAASSDNFLVGGHLTAADIIMGFSIEFIFARKLGTERDGRWPRIQHWLDRIRDEPSYKKAVERTGYKL</sequence>
<proteinExistence type="predicted"/>
<dbReference type="PANTHER" id="PTHR44051:SF9">
    <property type="entry name" value="GLUTATHIONE S-TRANSFERASE 1"/>
    <property type="match status" value="1"/>
</dbReference>
<evidence type="ECO:0000313" key="2">
    <source>
        <dbReference type="EMBL" id="KEF63287.1"/>
    </source>
</evidence>
<comment type="caution">
    <text evidence="2">The sequence shown here is derived from an EMBL/GenBank/DDBJ whole genome shotgun (WGS) entry which is preliminary data.</text>
</comment>
<dbReference type="EMBL" id="AMGV01000001">
    <property type="protein sequence ID" value="KEF63287.1"/>
    <property type="molecule type" value="Genomic_DNA"/>
</dbReference>
<name>A0A072PUA0_9EURO</name>
<dbReference type="VEuPathDB" id="FungiDB:A1O9_01264"/>
<dbReference type="InterPro" id="IPR036282">
    <property type="entry name" value="Glutathione-S-Trfase_C_sf"/>
</dbReference>
<dbReference type="RefSeq" id="XP_013265877.1">
    <property type="nucleotide sequence ID" value="XM_013410423.1"/>
</dbReference>
<keyword evidence="3" id="KW-1185">Reference proteome</keyword>
<evidence type="ECO:0000259" key="1">
    <source>
        <dbReference type="PROSITE" id="PS50405"/>
    </source>
</evidence>
<accession>A0A072PUA0</accession>
<reference evidence="2 3" key="1">
    <citation type="submission" date="2013-03" db="EMBL/GenBank/DDBJ databases">
        <title>The Genome Sequence of Exophiala aquamarina CBS 119918.</title>
        <authorList>
            <consortium name="The Broad Institute Genomics Platform"/>
            <person name="Cuomo C."/>
            <person name="de Hoog S."/>
            <person name="Gorbushina A."/>
            <person name="Walker B."/>
            <person name="Young S.K."/>
            <person name="Zeng Q."/>
            <person name="Gargeya S."/>
            <person name="Fitzgerald M."/>
            <person name="Haas B."/>
            <person name="Abouelleil A."/>
            <person name="Allen A.W."/>
            <person name="Alvarado L."/>
            <person name="Arachchi H.M."/>
            <person name="Berlin A.M."/>
            <person name="Chapman S.B."/>
            <person name="Gainer-Dewar J."/>
            <person name="Goldberg J."/>
            <person name="Griggs A."/>
            <person name="Gujja S."/>
            <person name="Hansen M."/>
            <person name="Howarth C."/>
            <person name="Imamovic A."/>
            <person name="Ireland A."/>
            <person name="Larimer J."/>
            <person name="McCowan C."/>
            <person name="Murphy C."/>
            <person name="Pearson M."/>
            <person name="Poon T.W."/>
            <person name="Priest M."/>
            <person name="Roberts A."/>
            <person name="Saif S."/>
            <person name="Shea T."/>
            <person name="Sisk P."/>
            <person name="Sykes S."/>
            <person name="Wortman J."/>
            <person name="Nusbaum C."/>
            <person name="Birren B."/>
        </authorList>
    </citation>
    <scope>NUCLEOTIDE SEQUENCE [LARGE SCALE GENOMIC DNA]</scope>
    <source>
        <strain evidence="2 3">CBS 119918</strain>
    </source>
</reference>
<feature type="domain" description="GST C-terminal" evidence="1">
    <location>
        <begin position="73"/>
        <end position="202"/>
    </location>
</feature>
<dbReference type="Pfam" id="PF13410">
    <property type="entry name" value="GST_C_2"/>
    <property type="match status" value="1"/>
</dbReference>
<evidence type="ECO:0000313" key="3">
    <source>
        <dbReference type="Proteomes" id="UP000027920"/>
    </source>
</evidence>
<dbReference type="HOGENOM" id="CLU_011226_15_3_1"/>
<protein>
    <recommendedName>
        <fullName evidence="1">GST C-terminal domain-containing protein</fullName>
    </recommendedName>
</protein>
<dbReference type="OrthoDB" id="2309723at2759"/>